<protein>
    <recommendedName>
        <fullName evidence="1">Xylose isomerase-like TIM barrel domain-containing protein</fullName>
    </recommendedName>
</protein>
<reference evidence="2 3" key="1">
    <citation type="submission" date="2023-03" db="EMBL/GenBank/DDBJ databases">
        <title>Draft genome sequence of the bacteria which degrade cell wall of Tricholomamatutake.</title>
        <authorList>
            <person name="Konishi Y."/>
            <person name="Fukuta Y."/>
            <person name="Shirasaka N."/>
        </authorList>
    </citation>
    <scope>NUCLEOTIDE SEQUENCE [LARGE SCALE GENOMIC DNA]</scope>
    <source>
        <strain evidence="3">mu1</strain>
    </source>
</reference>
<dbReference type="Proteomes" id="UP001157114">
    <property type="component" value="Unassembled WGS sequence"/>
</dbReference>
<dbReference type="PANTHER" id="PTHR12110">
    <property type="entry name" value="HYDROXYPYRUVATE ISOMERASE"/>
    <property type="match status" value="1"/>
</dbReference>
<gene>
    <name evidence="2" type="ORF">MU1_58580</name>
</gene>
<dbReference type="Gene3D" id="3.20.20.150">
    <property type="entry name" value="Divalent-metal-dependent TIM barrel enzymes"/>
    <property type="match status" value="1"/>
</dbReference>
<dbReference type="InterPro" id="IPR013022">
    <property type="entry name" value="Xyl_isomerase-like_TIM-brl"/>
</dbReference>
<comment type="caution">
    <text evidence="2">The sequence shown here is derived from an EMBL/GenBank/DDBJ whole genome shotgun (WGS) entry which is preliminary data.</text>
</comment>
<dbReference type="SUPFAM" id="SSF51658">
    <property type="entry name" value="Xylose isomerase-like"/>
    <property type="match status" value="1"/>
</dbReference>
<evidence type="ECO:0000259" key="1">
    <source>
        <dbReference type="Pfam" id="PF01261"/>
    </source>
</evidence>
<dbReference type="Pfam" id="PF01261">
    <property type="entry name" value="AP_endonuc_2"/>
    <property type="match status" value="1"/>
</dbReference>
<keyword evidence="3" id="KW-1185">Reference proteome</keyword>
<evidence type="ECO:0000313" key="3">
    <source>
        <dbReference type="Proteomes" id="UP001157114"/>
    </source>
</evidence>
<dbReference type="RefSeq" id="WP_284242322.1">
    <property type="nucleotide sequence ID" value="NZ_BSSQ01000035.1"/>
</dbReference>
<sequence>MKLAFMTANYVAEALQYRPGLEWGAYQEETFRKFHGSSFAYEFEQLLNRIKQLGFDALELWVAHLDPLQATPEMLQTAVELLERYELEVVSYTPSFRTPHTGKEEIKKVYETAKAIGAPVLANGFHASNAPAIYELGKQFGIKYGIENHPERNAQEVLSQIEGFAPWIGSTLDTGWFATQGYDPVKAVLELKDHLVHVHLKDVAAVGAHDSCELGQGIVPLADVIRQLKAINYQGALTIEHEPMDHDPSDEVMKSLIYVRRLLSDGAIPKGDRSL</sequence>
<dbReference type="InterPro" id="IPR036237">
    <property type="entry name" value="Xyl_isomerase-like_sf"/>
</dbReference>
<name>A0ABQ6GPX6_9BACL</name>
<dbReference type="EMBL" id="BSSQ01000035">
    <property type="protein sequence ID" value="GLX71508.1"/>
    <property type="molecule type" value="Genomic_DNA"/>
</dbReference>
<accession>A0ABQ6GPX6</accession>
<evidence type="ECO:0000313" key="2">
    <source>
        <dbReference type="EMBL" id="GLX71508.1"/>
    </source>
</evidence>
<feature type="domain" description="Xylose isomerase-like TIM barrel" evidence="1">
    <location>
        <begin position="48"/>
        <end position="255"/>
    </location>
</feature>
<organism evidence="2 3">
    <name type="scientific">Paenibacillus glycanilyticus</name>
    <dbReference type="NCBI Taxonomy" id="126569"/>
    <lineage>
        <taxon>Bacteria</taxon>
        <taxon>Bacillati</taxon>
        <taxon>Bacillota</taxon>
        <taxon>Bacilli</taxon>
        <taxon>Bacillales</taxon>
        <taxon>Paenibacillaceae</taxon>
        <taxon>Paenibacillus</taxon>
    </lineage>
</organism>
<proteinExistence type="predicted"/>
<dbReference type="PANTHER" id="PTHR12110:SF41">
    <property type="entry name" value="INOSOSE DEHYDRATASE"/>
    <property type="match status" value="1"/>
</dbReference>
<dbReference type="InterPro" id="IPR050312">
    <property type="entry name" value="IolE/XylAMocC-like"/>
</dbReference>